<feature type="compositionally biased region" description="Basic and acidic residues" evidence="1">
    <location>
        <begin position="82"/>
        <end position="97"/>
    </location>
</feature>
<dbReference type="EMBL" id="LR796623">
    <property type="protein sequence ID" value="CAB4154828.1"/>
    <property type="molecule type" value="Genomic_DNA"/>
</dbReference>
<gene>
    <name evidence="2" type="ORF">UFOVP650_38</name>
</gene>
<evidence type="ECO:0000256" key="1">
    <source>
        <dbReference type="SAM" id="MobiDB-lite"/>
    </source>
</evidence>
<name>A0A6J5NCT2_9CAUD</name>
<organism evidence="2">
    <name type="scientific">uncultured Caudovirales phage</name>
    <dbReference type="NCBI Taxonomy" id="2100421"/>
    <lineage>
        <taxon>Viruses</taxon>
        <taxon>Duplodnaviria</taxon>
        <taxon>Heunggongvirae</taxon>
        <taxon>Uroviricota</taxon>
        <taxon>Caudoviricetes</taxon>
        <taxon>Peduoviridae</taxon>
        <taxon>Maltschvirus</taxon>
        <taxon>Maltschvirus maltsch</taxon>
    </lineage>
</organism>
<feature type="region of interest" description="Disordered" evidence="1">
    <location>
        <begin position="1"/>
        <end position="25"/>
    </location>
</feature>
<feature type="region of interest" description="Disordered" evidence="1">
    <location>
        <begin position="65"/>
        <end position="120"/>
    </location>
</feature>
<protein>
    <submittedName>
        <fullName evidence="2">Uncharacterized protein</fullName>
    </submittedName>
</protein>
<sequence length="120" mass="13669">MSHDASKHPARPALFAGDYPPPTETFEEASKVNETFWKEEWAERHRNANFENARNDREMMLRNAQSGPLAEQWGRVDGPLSPREEAQRLETAEEVRRARGGLSDSPEDMPVAATFMARFP</sequence>
<accession>A0A6J5NCT2</accession>
<proteinExistence type="predicted"/>
<reference evidence="2" key="1">
    <citation type="submission" date="2020-04" db="EMBL/GenBank/DDBJ databases">
        <authorList>
            <person name="Chiriac C."/>
            <person name="Salcher M."/>
            <person name="Ghai R."/>
            <person name="Kavagutti S V."/>
        </authorList>
    </citation>
    <scope>NUCLEOTIDE SEQUENCE</scope>
</reference>
<evidence type="ECO:0000313" key="2">
    <source>
        <dbReference type="EMBL" id="CAB4154828.1"/>
    </source>
</evidence>